<sequence length="341" mass="35452">MTTFRTRAAKTVAIAATAVGAITLSACGGDTSAAEGSVMKVGITQGVPGDLMAVVAENEGFFDKRGVNVELMPPSLTTAQSAAVISNDLTVGTMVPGTLWPAIDKGACVKALGSTLGNTLEVIAQPGTEIKGDPTDPDTTMKSLKGKTIGVTSRGSGMELWITALLNEAGMDPAKDVTFVAVGAPATAIQAFKAKQVDAMYYGPTMEEQLPPTDVVRVTDIVGRDGNALSPLVQGYPSASCSTIEQRPNDVLNYCKAMWDAYDFSQDPQNAATMAKWLGGLVGVTPEAAPALWESIKDVYVPFSITEESWKAQAPLAGSPAPEAPNFADTVYEPCAGGDPR</sequence>
<organism evidence="6 7">
    <name type="scientific">Prescottella agglutinans</name>
    <dbReference type="NCBI Taxonomy" id="1644129"/>
    <lineage>
        <taxon>Bacteria</taxon>
        <taxon>Bacillati</taxon>
        <taxon>Actinomycetota</taxon>
        <taxon>Actinomycetes</taxon>
        <taxon>Mycobacteriales</taxon>
        <taxon>Nocardiaceae</taxon>
        <taxon>Prescottella</taxon>
    </lineage>
</organism>
<protein>
    <submittedName>
        <fullName evidence="6">ABC transporter substrate-binding protein</fullName>
    </submittedName>
</protein>
<dbReference type="EMBL" id="RKLP01000009">
    <property type="protein sequence ID" value="RVW08269.1"/>
    <property type="molecule type" value="Genomic_DNA"/>
</dbReference>
<dbReference type="PANTHER" id="PTHR30024">
    <property type="entry name" value="ALIPHATIC SULFONATES-BINDING PROTEIN-RELATED"/>
    <property type="match status" value="1"/>
</dbReference>
<dbReference type="GO" id="GO:0042597">
    <property type="term" value="C:periplasmic space"/>
    <property type="evidence" value="ECO:0007669"/>
    <property type="project" value="UniProtKB-SubCell"/>
</dbReference>
<proteinExistence type="inferred from homology"/>
<name>A0A3S3AMI0_9NOCA</name>
<dbReference type="Proteomes" id="UP000286208">
    <property type="component" value="Unassembled WGS sequence"/>
</dbReference>
<evidence type="ECO:0000256" key="1">
    <source>
        <dbReference type="ARBA" id="ARBA00004418"/>
    </source>
</evidence>
<evidence type="ECO:0000256" key="3">
    <source>
        <dbReference type="ARBA" id="ARBA00022729"/>
    </source>
</evidence>
<feature type="signal peptide" evidence="5">
    <location>
        <begin position="1"/>
        <end position="28"/>
    </location>
</feature>
<keyword evidence="3 5" id="KW-0732">Signal</keyword>
<evidence type="ECO:0000313" key="6">
    <source>
        <dbReference type="EMBL" id="RVW08269.1"/>
    </source>
</evidence>
<comment type="caution">
    <text evidence="6">The sequence shown here is derived from an EMBL/GenBank/DDBJ whole genome shotgun (WGS) entry which is preliminary data.</text>
</comment>
<feature type="chain" id="PRO_5038339597" evidence="5">
    <location>
        <begin position="29"/>
        <end position="341"/>
    </location>
</feature>
<evidence type="ECO:0000256" key="5">
    <source>
        <dbReference type="SAM" id="SignalP"/>
    </source>
</evidence>
<evidence type="ECO:0000313" key="7">
    <source>
        <dbReference type="Proteomes" id="UP000286208"/>
    </source>
</evidence>
<evidence type="ECO:0000256" key="2">
    <source>
        <dbReference type="ARBA" id="ARBA00010742"/>
    </source>
</evidence>
<feature type="region of interest" description="Disordered" evidence="4">
    <location>
        <begin position="316"/>
        <end position="341"/>
    </location>
</feature>
<comment type="subcellular location">
    <subcellularLocation>
        <location evidence="1">Periplasm</location>
    </subcellularLocation>
</comment>
<dbReference type="SUPFAM" id="SSF53850">
    <property type="entry name" value="Periplasmic binding protein-like II"/>
    <property type="match status" value="1"/>
</dbReference>
<dbReference type="AlphaFoldDB" id="A0A3S3AMI0"/>
<dbReference type="Gene3D" id="3.40.190.10">
    <property type="entry name" value="Periplasmic binding protein-like II"/>
    <property type="match status" value="2"/>
</dbReference>
<accession>A0A3S3AMI0</accession>
<comment type="similarity">
    <text evidence="2">Belongs to the bacterial solute-binding protein SsuA/TauA family.</text>
</comment>
<reference evidence="6 7" key="1">
    <citation type="submission" date="2018-11" db="EMBL/GenBank/DDBJ databases">
        <title>Rhodococcus spongicola sp. nov. and Rhodococcus xishaensis sp. nov. from marine sponges.</title>
        <authorList>
            <person name="Li L."/>
            <person name="Lin H.W."/>
        </authorList>
    </citation>
    <scope>NUCLEOTIDE SEQUENCE [LARGE SCALE GENOMIC DNA]</scope>
    <source>
        <strain evidence="6 7">CCTCC AB2014297</strain>
    </source>
</reference>
<keyword evidence="7" id="KW-1185">Reference proteome</keyword>
<dbReference type="OrthoDB" id="4444702at2"/>
<evidence type="ECO:0000256" key="4">
    <source>
        <dbReference type="SAM" id="MobiDB-lite"/>
    </source>
</evidence>
<dbReference type="PANTHER" id="PTHR30024:SF47">
    <property type="entry name" value="TAURINE-BINDING PERIPLASMIC PROTEIN"/>
    <property type="match status" value="1"/>
</dbReference>
<dbReference type="Pfam" id="PF13379">
    <property type="entry name" value="NMT1_2"/>
    <property type="match status" value="1"/>
</dbReference>
<gene>
    <name evidence="6" type="ORF">EGT67_17885</name>
</gene>
<dbReference type="PROSITE" id="PS51257">
    <property type="entry name" value="PROKAR_LIPOPROTEIN"/>
    <property type="match status" value="1"/>
</dbReference>
<dbReference type="RefSeq" id="WP_127917434.1">
    <property type="nucleotide sequence ID" value="NZ_RKLP01000009.1"/>
</dbReference>